<keyword evidence="9" id="KW-0503">Monooxygenase</keyword>
<gene>
    <name evidence="17" type="ORF">H1R20_g5796</name>
</gene>
<keyword evidence="18" id="KW-1185">Reference proteome</keyword>
<dbReference type="GO" id="GO:0005576">
    <property type="term" value="C:extracellular region"/>
    <property type="evidence" value="ECO:0007669"/>
    <property type="project" value="UniProtKB-SubCell"/>
</dbReference>
<dbReference type="EMBL" id="JANBPK010000809">
    <property type="protein sequence ID" value="KAJ2931220.1"/>
    <property type="molecule type" value="Genomic_DNA"/>
</dbReference>
<evidence type="ECO:0000256" key="2">
    <source>
        <dbReference type="ARBA" id="ARBA00004613"/>
    </source>
</evidence>
<dbReference type="AlphaFoldDB" id="A0A9W8MGL3"/>
<dbReference type="Proteomes" id="UP001140091">
    <property type="component" value="Unassembled WGS sequence"/>
</dbReference>
<evidence type="ECO:0000313" key="18">
    <source>
        <dbReference type="Proteomes" id="UP001140091"/>
    </source>
</evidence>
<evidence type="ECO:0000259" key="16">
    <source>
        <dbReference type="Pfam" id="PF03443"/>
    </source>
</evidence>
<dbReference type="PANTHER" id="PTHR33353:SF10">
    <property type="entry name" value="ENDO-BETA-1,4-GLUCANASE D"/>
    <property type="match status" value="1"/>
</dbReference>
<keyword evidence="6" id="KW-0136">Cellulose degradation</keyword>
<dbReference type="InterPro" id="IPR049892">
    <property type="entry name" value="AA9"/>
</dbReference>
<keyword evidence="11" id="KW-0119">Carbohydrate metabolism</keyword>
<keyword evidence="4" id="KW-0479">Metal-binding</keyword>
<dbReference type="PANTHER" id="PTHR33353">
    <property type="entry name" value="PUTATIVE (AFU_ORTHOLOGUE AFUA_1G12560)-RELATED"/>
    <property type="match status" value="1"/>
</dbReference>
<evidence type="ECO:0000256" key="11">
    <source>
        <dbReference type="ARBA" id="ARBA00023277"/>
    </source>
</evidence>
<keyword evidence="10" id="KW-1015">Disulfide bond</keyword>
<evidence type="ECO:0000256" key="13">
    <source>
        <dbReference type="ARBA" id="ARBA00044502"/>
    </source>
</evidence>
<keyword evidence="8" id="KW-0186">Copper</keyword>
<feature type="non-terminal residue" evidence="17">
    <location>
        <position position="1"/>
    </location>
</feature>
<dbReference type="GO" id="GO:0046872">
    <property type="term" value="F:metal ion binding"/>
    <property type="evidence" value="ECO:0007669"/>
    <property type="project" value="UniProtKB-KW"/>
</dbReference>
<dbReference type="EC" id="1.14.99.56" evidence="15"/>
<comment type="caution">
    <text evidence="17">The sequence shown here is derived from an EMBL/GenBank/DDBJ whole genome shotgun (WGS) entry which is preliminary data.</text>
</comment>
<dbReference type="Gene3D" id="2.70.50.70">
    <property type="match status" value="1"/>
</dbReference>
<keyword evidence="3" id="KW-0964">Secreted</keyword>
<evidence type="ECO:0000256" key="12">
    <source>
        <dbReference type="ARBA" id="ARBA00023326"/>
    </source>
</evidence>
<keyword evidence="7" id="KW-0560">Oxidoreductase</keyword>
<evidence type="ECO:0000256" key="5">
    <source>
        <dbReference type="ARBA" id="ARBA00022729"/>
    </source>
</evidence>
<dbReference type="InterPro" id="IPR005103">
    <property type="entry name" value="AA9_LPMO"/>
</dbReference>
<comment type="similarity">
    <text evidence="13">Belongs to the polysaccharide monooxygenase AA9 family.</text>
</comment>
<evidence type="ECO:0000256" key="10">
    <source>
        <dbReference type="ARBA" id="ARBA00023157"/>
    </source>
</evidence>
<evidence type="ECO:0000256" key="3">
    <source>
        <dbReference type="ARBA" id="ARBA00022525"/>
    </source>
</evidence>
<evidence type="ECO:0000256" key="8">
    <source>
        <dbReference type="ARBA" id="ARBA00023008"/>
    </source>
</evidence>
<proteinExistence type="inferred from homology"/>
<comment type="catalytic activity">
    <reaction evidence="14">
        <text>[(1-&gt;4)-beta-D-glucosyl]n+m + reduced acceptor + O2 = 4-dehydro-beta-D-glucosyl-[(1-&gt;4)-beta-D-glucosyl]n-1 + [(1-&gt;4)-beta-D-glucosyl]m + acceptor + H2O.</text>
        <dbReference type="EC" id="1.14.99.56"/>
    </reaction>
</comment>
<evidence type="ECO:0000256" key="6">
    <source>
        <dbReference type="ARBA" id="ARBA00023001"/>
    </source>
</evidence>
<dbReference type="OrthoDB" id="4849160at2759"/>
<dbReference type="GO" id="GO:0030245">
    <property type="term" value="P:cellulose catabolic process"/>
    <property type="evidence" value="ECO:0007669"/>
    <property type="project" value="UniProtKB-KW"/>
</dbReference>
<sequence length="138" mass="14926">MSDWLAFIAKISVADTDADLACHHGGDAGTTAIAEAPAGSKITFNWAYWPGDHQGPVSTYMASCGGDCSSFSANDAQWFKIDASGYSSEDRQWAAAKLITAGSSWTSTIPQNLAPGEYLVRHEMYVQFSDTRILKFSF</sequence>
<evidence type="ECO:0000256" key="15">
    <source>
        <dbReference type="ARBA" id="ARBA00047174"/>
    </source>
</evidence>
<name>A0A9W8MGL3_9AGAR</name>
<evidence type="ECO:0000256" key="9">
    <source>
        <dbReference type="ARBA" id="ARBA00023033"/>
    </source>
</evidence>
<accession>A0A9W8MGL3</accession>
<evidence type="ECO:0000256" key="4">
    <source>
        <dbReference type="ARBA" id="ARBA00022723"/>
    </source>
</evidence>
<dbReference type="Pfam" id="PF03443">
    <property type="entry name" value="AA9"/>
    <property type="match status" value="1"/>
</dbReference>
<keyword evidence="12" id="KW-0624">Polysaccharide degradation</keyword>
<evidence type="ECO:0000256" key="7">
    <source>
        <dbReference type="ARBA" id="ARBA00023002"/>
    </source>
</evidence>
<keyword evidence="5" id="KW-0732">Signal</keyword>
<dbReference type="GO" id="GO:0004497">
    <property type="term" value="F:monooxygenase activity"/>
    <property type="evidence" value="ECO:0007669"/>
    <property type="project" value="UniProtKB-KW"/>
</dbReference>
<comment type="cofactor">
    <cofactor evidence="1">
        <name>Cu(2+)</name>
        <dbReference type="ChEBI" id="CHEBI:29036"/>
    </cofactor>
</comment>
<evidence type="ECO:0000313" key="17">
    <source>
        <dbReference type="EMBL" id="KAJ2931220.1"/>
    </source>
</evidence>
<comment type="subcellular location">
    <subcellularLocation>
        <location evidence="2">Secreted</location>
    </subcellularLocation>
</comment>
<feature type="domain" description="Auxiliary Activity family 9 catalytic" evidence="16">
    <location>
        <begin position="16"/>
        <end position="124"/>
    </location>
</feature>
<evidence type="ECO:0000256" key="14">
    <source>
        <dbReference type="ARBA" id="ARBA00045077"/>
    </source>
</evidence>
<reference evidence="17" key="1">
    <citation type="submission" date="2022-06" db="EMBL/GenBank/DDBJ databases">
        <title>Genome Sequence of Candolleomyces eurysporus.</title>
        <authorList>
            <person name="Buettner E."/>
        </authorList>
    </citation>
    <scope>NUCLEOTIDE SEQUENCE</scope>
    <source>
        <strain evidence="17">VTCC 930004</strain>
    </source>
</reference>
<organism evidence="17 18">
    <name type="scientific">Candolleomyces eurysporus</name>
    <dbReference type="NCBI Taxonomy" id="2828524"/>
    <lineage>
        <taxon>Eukaryota</taxon>
        <taxon>Fungi</taxon>
        <taxon>Dikarya</taxon>
        <taxon>Basidiomycota</taxon>
        <taxon>Agaricomycotina</taxon>
        <taxon>Agaricomycetes</taxon>
        <taxon>Agaricomycetidae</taxon>
        <taxon>Agaricales</taxon>
        <taxon>Agaricineae</taxon>
        <taxon>Psathyrellaceae</taxon>
        <taxon>Candolleomyces</taxon>
    </lineage>
</organism>
<evidence type="ECO:0000256" key="1">
    <source>
        <dbReference type="ARBA" id="ARBA00001973"/>
    </source>
</evidence>
<protein>
    <recommendedName>
        <fullName evidence="15">lytic cellulose monooxygenase (C4-dehydrogenating)</fullName>
        <ecNumber evidence="15">1.14.99.56</ecNumber>
    </recommendedName>
</protein>